<dbReference type="SMART" id="SM00530">
    <property type="entry name" value="HTH_XRE"/>
    <property type="match status" value="1"/>
</dbReference>
<feature type="domain" description="HTH cro/C1-type" evidence="2">
    <location>
        <begin position="16"/>
        <end position="70"/>
    </location>
</feature>
<gene>
    <name evidence="3" type="ORF">IFT38_20545</name>
</gene>
<dbReference type="CDD" id="cd00093">
    <property type="entry name" value="HTH_XRE"/>
    <property type="match status" value="1"/>
</dbReference>
<organism evidence="3 4">
    <name type="scientific">Pseudomonas coleopterorum</name>
    <dbReference type="NCBI Taxonomy" id="1605838"/>
    <lineage>
        <taxon>Bacteria</taxon>
        <taxon>Pseudomonadati</taxon>
        <taxon>Pseudomonadota</taxon>
        <taxon>Gammaproteobacteria</taxon>
        <taxon>Pseudomonadales</taxon>
        <taxon>Pseudomonadaceae</taxon>
        <taxon>Pseudomonas</taxon>
    </lineage>
</organism>
<dbReference type="Proteomes" id="UP000620025">
    <property type="component" value="Unassembled WGS sequence"/>
</dbReference>
<dbReference type="PANTHER" id="PTHR46797:SF1">
    <property type="entry name" value="METHYLPHOSPHONATE SYNTHASE"/>
    <property type="match status" value="1"/>
</dbReference>
<evidence type="ECO:0000256" key="1">
    <source>
        <dbReference type="ARBA" id="ARBA00023125"/>
    </source>
</evidence>
<dbReference type="Gene3D" id="1.10.260.40">
    <property type="entry name" value="lambda repressor-like DNA-binding domains"/>
    <property type="match status" value="1"/>
</dbReference>
<dbReference type="SUPFAM" id="SSF47413">
    <property type="entry name" value="lambda repressor-like DNA-binding domains"/>
    <property type="match status" value="1"/>
</dbReference>
<dbReference type="PANTHER" id="PTHR46797">
    <property type="entry name" value="HTH-TYPE TRANSCRIPTIONAL REGULATOR"/>
    <property type="match status" value="1"/>
</dbReference>
<accession>A0ABR9C4B5</accession>
<dbReference type="InterPro" id="IPR010982">
    <property type="entry name" value="Lambda_DNA-bd_dom_sf"/>
</dbReference>
<evidence type="ECO:0000313" key="4">
    <source>
        <dbReference type="Proteomes" id="UP000620025"/>
    </source>
</evidence>
<evidence type="ECO:0000259" key="2">
    <source>
        <dbReference type="PROSITE" id="PS50943"/>
    </source>
</evidence>
<dbReference type="Pfam" id="PF01381">
    <property type="entry name" value="HTH_3"/>
    <property type="match status" value="1"/>
</dbReference>
<sequence>MKSIHTERYSTLIRALIACRKEKGLSQTELARRVGRPQSYISKVENAERRLDVVEFLEICEAIGVDGGKVMRGV</sequence>
<evidence type="ECO:0000313" key="3">
    <source>
        <dbReference type="EMBL" id="MBD8771930.1"/>
    </source>
</evidence>
<comment type="caution">
    <text evidence="3">The sequence shown here is derived from an EMBL/GenBank/DDBJ whole genome shotgun (WGS) entry which is preliminary data.</text>
</comment>
<dbReference type="EMBL" id="JACYWZ010000010">
    <property type="protein sequence ID" value="MBD8771930.1"/>
    <property type="molecule type" value="Genomic_DNA"/>
</dbReference>
<reference evidence="3 4" key="1">
    <citation type="journal article" date="2020" name="FEMS Microbiol. Ecol.">
        <title>Temporal dynamics of bacterial communities during seed development and maturation.</title>
        <authorList>
            <person name="Chesneau G."/>
            <person name="Torres-Cortes G."/>
            <person name="Briand M."/>
            <person name="Darrasse A."/>
            <person name="Preveaux A."/>
            <person name="Marais C."/>
            <person name="Jacques M.A."/>
            <person name="Shade A."/>
            <person name="Barret M."/>
        </authorList>
    </citation>
    <scope>NUCLEOTIDE SEQUENCE [LARGE SCALE GENOMIC DNA]</scope>
    <source>
        <strain evidence="3 4">CFBP13599</strain>
    </source>
</reference>
<keyword evidence="4" id="KW-1185">Reference proteome</keyword>
<keyword evidence="1" id="KW-0238">DNA-binding</keyword>
<dbReference type="InterPro" id="IPR001387">
    <property type="entry name" value="Cro/C1-type_HTH"/>
</dbReference>
<proteinExistence type="predicted"/>
<name>A0ABR9C4B5_9PSED</name>
<protein>
    <submittedName>
        <fullName evidence="3">Helix-turn-helix transcriptional regulator</fullName>
    </submittedName>
</protein>
<dbReference type="PROSITE" id="PS50943">
    <property type="entry name" value="HTH_CROC1"/>
    <property type="match status" value="1"/>
</dbReference>
<dbReference type="InterPro" id="IPR050807">
    <property type="entry name" value="TransReg_Diox_bact_type"/>
</dbReference>